<keyword evidence="2" id="KW-1185">Reference proteome</keyword>
<comment type="caution">
    <text evidence="1">The sequence shown here is derived from an EMBL/GenBank/DDBJ whole genome shotgun (WGS) entry which is preliminary data.</text>
</comment>
<accession>A0ACC1RUP1</accession>
<evidence type="ECO:0000313" key="2">
    <source>
        <dbReference type="Proteomes" id="UP001148662"/>
    </source>
</evidence>
<proteinExistence type="predicted"/>
<sequence>MSSNDIFYPDNPKRASRVEQLATQISDIQRHIQTAVEGTKPEVEQAVAALNRIVTSHAGYSSLDQYLDATIKDLPEAEKFLGMRTELSGCDPLFDLAFKASTGLLCLSLLQSPVKLALDIVNLCRTEMLQISTFAVVRGTLLMSTGFTEEGQKLVRAGAKGASGELPSGVPGGPKVVESNILIGIYVVIELIGLAQSLVQGSKQRSQLQDAIFKLNCYRFHFKKIEQQASAAQSSYRDVKTLLGEYEGYLNDLKNEEVTVEYVQKKMEERYKRVVDEITKTLVDPSKLSTEKIWGDLCAMDANLHAWTNEDPSLSQVLDWLRQHGKDSPS</sequence>
<name>A0ACC1RUP1_9APHY</name>
<evidence type="ECO:0000313" key="1">
    <source>
        <dbReference type="EMBL" id="KAJ3525813.1"/>
    </source>
</evidence>
<protein>
    <submittedName>
        <fullName evidence="1">Uncharacterized protein</fullName>
    </submittedName>
</protein>
<organism evidence="1 2">
    <name type="scientific">Phlebia brevispora</name>
    <dbReference type="NCBI Taxonomy" id="194682"/>
    <lineage>
        <taxon>Eukaryota</taxon>
        <taxon>Fungi</taxon>
        <taxon>Dikarya</taxon>
        <taxon>Basidiomycota</taxon>
        <taxon>Agaricomycotina</taxon>
        <taxon>Agaricomycetes</taxon>
        <taxon>Polyporales</taxon>
        <taxon>Meruliaceae</taxon>
        <taxon>Phlebia</taxon>
    </lineage>
</organism>
<gene>
    <name evidence="1" type="ORF">NM688_g8346</name>
</gene>
<dbReference type="Proteomes" id="UP001148662">
    <property type="component" value="Unassembled WGS sequence"/>
</dbReference>
<dbReference type="EMBL" id="JANHOG010002216">
    <property type="protein sequence ID" value="KAJ3525813.1"/>
    <property type="molecule type" value="Genomic_DNA"/>
</dbReference>
<reference evidence="1" key="1">
    <citation type="submission" date="2022-07" db="EMBL/GenBank/DDBJ databases">
        <title>Genome Sequence of Phlebia brevispora.</title>
        <authorList>
            <person name="Buettner E."/>
        </authorList>
    </citation>
    <scope>NUCLEOTIDE SEQUENCE</scope>
    <source>
        <strain evidence="1">MPL23</strain>
    </source>
</reference>